<dbReference type="Gene3D" id="3.20.20.80">
    <property type="entry name" value="Glycosidases"/>
    <property type="match status" value="1"/>
</dbReference>
<evidence type="ECO:0000313" key="5">
    <source>
        <dbReference type="EMBL" id="ADY58863.1"/>
    </source>
</evidence>
<dbReference type="STRING" id="756272.Plabr_1250"/>
<dbReference type="InterPro" id="IPR017853">
    <property type="entry name" value="GH"/>
</dbReference>
<evidence type="ECO:0000259" key="4">
    <source>
        <dbReference type="Pfam" id="PF00331"/>
    </source>
</evidence>
<reference evidence="6" key="1">
    <citation type="submission" date="2011-02" db="EMBL/GenBank/DDBJ databases">
        <title>The complete genome of Planctomyces brasiliensis DSM 5305.</title>
        <authorList>
            <person name="Lucas S."/>
            <person name="Copeland A."/>
            <person name="Lapidus A."/>
            <person name="Bruce D."/>
            <person name="Goodwin L."/>
            <person name="Pitluck S."/>
            <person name="Kyrpides N."/>
            <person name="Mavromatis K."/>
            <person name="Pagani I."/>
            <person name="Ivanova N."/>
            <person name="Ovchinnikova G."/>
            <person name="Lu M."/>
            <person name="Detter J.C."/>
            <person name="Han C."/>
            <person name="Land M."/>
            <person name="Hauser L."/>
            <person name="Markowitz V."/>
            <person name="Cheng J.-F."/>
            <person name="Hugenholtz P."/>
            <person name="Woyke T."/>
            <person name="Wu D."/>
            <person name="Tindall B."/>
            <person name="Pomrenke H.G."/>
            <person name="Brambilla E."/>
            <person name="Klenk H.-P."/>
            <person name="Eisen J.A."/>
        </authorList>
    </citation>
    <scope>NUCLEOTIDE SEQUENCE [LARGE SCALE GENOMIC DNA]</scope>
    <source>
        <strain evidence="6">ATCC 49424 / DSM 5305 / JCM 21570 / NBRC 103401 / IFAM 1448</strain>
    </source>
</reference>
<name>F0SMP4_RUBBR</name>
<proteinExistence type="predicted"/>
<dbReference type="GO" id="GO:0004553">
    <property type="term" value="F:hydrolase activity, hydrolyzing O-glycosyl compounds"/>
    <property type="evidence" value="ECO:0007669"/>
    <property type="project" value="InterPro"/>
</dbReference>
<dbReference type="SUPFAM" id="SSF51445">
    <property type="entry name" value="(Trans)glycosidases"/>
    <property type="match status" value="1"/>
</dbReference>
<dbReference type="EMBL" id="CP002546">
    <property type="protein sequence ID" value="ADY58863.1"/>
    <property type="molecule type" value="Genomic_DNA"/>
</dbReference>
<protein>
    <submittedName>
        <fullName evidence="5">Glycoside hydrolase family 10</fullName>
    </submittedName>
</protein>
<sequence length="493" mass="56101">MGIMRFDLGTSDMSQHFPRFEHAFITNYDGVAYPTRVRCDGQELQCIRQKSDSGKLNIAWPVAGLGTPILRTSSLIERELPYNLPLELARGQLSELRDQAASWSHAGMLIPDDYHQTHRRAYKLFVQASFNQDEPAEAARLANESLVEICRAEDLLAHAYISQRMQVRRQRFAHPPALFGCDLGPVLPNQLPENFTDTFNAAAVTLDWKAIESVEGEYSWDVYDQQVDWALRNKVMVKGGPLLGFQEGDLPNWLENWKHDILNLQSFLSDYVETAVSRYTGKIRMWEVAARMNTGGLFGYTEENLLALTARMIDVARQVDGESQIYVRVDQPWGDYQARGKHRLTPWHVVDALLRSGMGLTGINLEMAVGYEMGRNDNRRLLRFSKLLDTWGSFGLPLQVTIACPSSAKEDTRAKLPCRVAENSWREPWSDLAQARWVDEYLPMLMAKQSVTGIFWSHFDDSLPHRFPHAGLSAEGHSKSALEHLARHRRQEG</sequence>
<evidence type="ECO:0000256" key="2">
    <source>
        <dbReference type="ARBA" id="ARBA00023277"/>
    </source>
</evidence>
<dbReference type="eggNOG" id="COG3693">
    <property type="taxonomic scope" value="Bacteria"/>
</dbReference>
<gene>
    <name evidence="5" type="ordered locus">Plabr_1250</name>
</gene>
<dbReference type="KEGG" id="pbs:Plabr_1250"/>
<dbReference type="Proteomes" id="UP000006860">
    <property type="component" value="Chromosome"/>
</dbReference>
<keyword evidence="1 5" id="KW-0378">Hydrolase</keyword>
<dbReference type="InterPro" id="IPR001000">
    <property type="entry name" value="GH10_dom"/>
</dbReference>
<keyword evidence="2" id="KW-0119">Carbohydrate metabolism</keyword>
<evidence type="ECO:0000256" key="1">
    <source>
        <dbReference type="ARBA" id="ARBA00022801"/>
    </source>
</evidence>
<dbReference type="AlphaFoldDB" id="F0SMP4"/>
<dbReference type="RefSeq" id="WP_013627596.1">
    <property type="nucleotide sequence ID" value="NC_015174.1"/>
</dbReference>
<keyword evidence="3" id="KW-0624">Polysaccharide degradation</keyword>
<dbReference type="HOGENOM" id="CLU_556490_0_0_0"/>
<dbReference type="OrthoDB" id="290971at2"/>
<evidence type="ECO:0000313" key="6">
    <source>
        <dbReference type="Proteomes" id="UP000006860"/>
    </source>
</evidence>
<evidence type="ECO:0000256" key="3">
    <source>
        <dbReference type="ARBA" id="ARBA00023326"/>
    </source>
</evidence>
<feature type="domain" description="GH10" evidence="4">
    <location>
        <begin position="205"/>
        <end position="289"/>
    </location>
</feature>
<organism evidence="5 6">
    <name type="scientific">Rubinisphaera brasiliensis (strain ATCC 49424 / DSM 5305 / JCM 21570 / IAM 15109 / NBRC 103401 / IFAM 1448)</name>
    <name type="common">Planctomyces brasiliensis</name>
    <dbReference type="NCBI Taxonomy" id="756272"/>
    <lineage>
        <taxon>Bacteria</taxon>
        <taxon>Pseudomonadati</taxon>
        <taxon>Planctomycetota</taxon>
        <taxon>Planctomycetia</taxon>
        <taxon>Planctomycetales</taxon>
        <taxon>Planctomycetaceae</taxon>
        <taxon>Rubinisphaera</taxon>
    </lineage>
</organism>
<accession>F0SMP4</accession>
<keyword evidence="6" id="KW-1185">Reference proteome</keyword>
<dbReference type="Pfam" id="PF00331">
    <property type="entry name" value="Glyco_hydro_10"/>
    <property type="match status" value="1"/>
</dbReference>
<dbReference type="GO" id="GO:0000272">
    <property type="term" value="P:polysaccharide catabolic process"/>
    <property type="evidence" value="ECO:0007669"/>
    <property type="project" value="UniProtKB-KW"/>
</dbReference>